<reference evidence="14 15" key="2">
    <citation type="submission" date="2017-04" db="EMBL/GenBank/DDBJ databases">
        <title>CpG methylation of centromeres and impact of large insertions on vertebrate speciation.</title>
        <authorList>
            <person name="Ichikawa K."/>
            <person name="Yoshimura J."/>
            <person name="Morishita S."/>
        </authorList>
    </citation>
    <scope>NUCLEOTIDE SEQUENCE</scope>
    <source>
        <strain evidence="14 15">HNI</strain>
    </source>
</reference>
<evidence type="ECO:0000256" key="5">
    <source>
        <dbReference type="ARBA" id="ARBA00022989"/>
    </source>
</evidence>
<keyword evidence="10" id="KW-0393">Immunoglobulin domain</keyword>
<dbReference type="InterPro" id="IPR007110">
    <property type="entry name" value="Ig-like_dom"/>
</dbReference>
<dbReference type="InterPro" id="IPR003598">
    <property type="entry name" value="Ig_sub2"/>
</dbReference>
<keyword evidence="2" id="KW-1003">Cell membrane</keyword>
<proteinExistence type="predicted"/>
<keyword evidence="6 11" id="KW-0472">Membrane</keyword>
<dbReference type="Gene3D" id="2.60.40.10">
    <property type="entry name" value="Immunoglobulins"/>
    <property type="match status" value="3"/>
</dbReference>
<dbReference type="Pfam" id="PF07686">
    <property type="entry name" value="V-set"/>
    <property type="match status" value="1"/>
</dbReference>
<evidence type="ECO:0000256" key="2">
    <source>
        <dbReference type="ARBA" id="ARBA00022475"/>
    </source>
</evidence>
<sequence length="398" mass="44360">MRTFFQVLFLLNAAWTLARGDADVSCQLGQSCTLPCSFPAGDETVIHWIQMTSPEKPAHSFYYNTDQLQRQHQGFRGRTSLSKEQISRGNASLLLSGVTVEDEGRYKCYSSVLAGNRESFINLKAYALVQDVHIQHSGKEIICSSDGIYPEPTLTWRPHQTDSNTSFTQTEQKLYSITSSVPSSDSRESQDVICTVSTPANSRTAVLKPTVHQNISVTEASISCPAVTDATFFIWRFNHSEEIVRGKAGGPHSPPEKWKKHIVESSSEKLTLKHLQPSLTGIYTCEIRNDSGTFIRSSDVLIIEDDNNNNKTTVIIIGVAVAVLVLVAAAIAISIWLKNPKKVNKTFVLTRLTCAHLSLLNTCSYHTHFVTNHHTLTKRLNGLSYTLTAVFQRIQFLW</sequence>
<evidence type="ECO:0000256" key="11">
    <source>
        <dbReference type="SAM" id="Phobius"/>
    </source>
</evidence>
<evidence type="ECO:0000256" key="12">
    <source>
        <dbReference type="SAM" id="SignalP"/>
    </source>
</evidence>
<dbReference type="SMART" id="SM00409">
    <property type="entry name" value="IG"/>
    <property type="match status" value="2"/>
</dbReference>
<comment type="subcellular location">
    <subcellularLocation>
        <location evidence="1">Cell membrane</location>
        <topology evidence="1">Single-pass type I membrane protein</topology>
    </subcellularLocation>
</comment>
<dbReference type="GO" id="GO:0050863">
    <property type="term" value="P:regulation of T cell activation"/>
    <property type="evidence" value="ECO:0007669"/>
    <property type="project" value="UniProtKB-ARBA"/>
</dbReference>
<dbReference type="InterPro" id="IPR013106">
    <property type="entry name" value="Ig_V-set"/>
</dbReference>
<evidence type="ECO:0000256" key="8">
    <source>
        <dbReference type="ARBA" id="ARBA00023170"/>
    </source>
</evidence>
<organism evidence="14 15">
    <name type="scientific">Oryzias latipes</name>
    <name type="common">Japanese rice fish</name>
    <name type="synonym">Japanese killifish</name>
    <dbReference type="NCBI Taxonomy" id="8090"/>
    <lineage>
        <taxon>Eukaryota</taxon>
        <taxon>Metazoa</taxon>
        <taxon>Chordata</taxon>
        <taxon>Craniata</taxon>
        <taxon>Vertebrata</taxon>
        <taxon>Euteleostomi</taxon>
        <taxon>Actinopterygii</taxon>
        <taxon>Neopterygii</taxon>
        <taxon>Teleostei</taxon>
        <taxon>Neoteleostei</taxon>
        <taxon>Acanthomorphata</taxon>
        <taxon>Ovalentaria</taxon>
        <taxon>Atherinomorphae</taxon>
        <taxon>Beloniformes</taxon>
        <taxon>Adrianichthyidae</taxon>
        <taxon>Oryziinae</taxon>
        <taxon>Oryzias</taxon>
    </lineage>
</organism>
<dbReference type="PANTHER" id="PTHR25466:SF14">
    <property type="entry name" value="BUTYROPHILIN SUBFAMILY 2 MEMBER A2-LIKE-RELATED"/>
    <property type="match status" value="1"/>
</dbReference>
<evidence type="ECO:0000256" key="7">
    <source>
        <dbReference type="ARBA" id="ARBA00023157"/>
    </source>
</evidence>
<dbReference type="InterPro" id="IPR013783">
    <property type="entry name" value="Ig-like_fold"/>
</dbReference>
<dbReference type="InterPro" id="IPR051713">
    <property type="entry name" value="T-cell_Activation_Regulation"/>
</dbReference>
<evidence type="ECO:0000313" key="14">
    <source>
        <dbReference type="Ensembl" id="ENSORLP00020012457.1"/>
    </source>
</evidence>
<feature type="domain" description="Ig-like" evidence="13">
    <location>
        <begin position="199"/>
        <end position="301"/>
    </location>
</feature>
<dbReference type="PROSITE" id="PS50835">
    <property type="entry name" value="IG_LIKE"/>
    <property type="match status" value="2"/>
</dbReference>
<keyword evidence="7" id="KW-1015">Disulfide bond</keyword>
<dbReference type="Proteomes" id="UP000265180">
    <property type="component" value="Chromosome 20"/>
</dbReference>
<evidence type="ECO:0000256" key="9">
    <source>
        <dbReference type="ARBA" id="ARBA00023180"/>
    </source>
</evidence>
<keyword evidence="9" id="KW-0325">Glycoprotein</keyword>
<dbReference type="GO" id="GO:1903037">
    <property type="term" value="P:regulation of leukocyte cell-cell adhesion"/>
    <property type="evidence" value="ECO:0007669"/>
    <property type="project" value="UniProtKB-ARBA"/>
</dbReference>
<reference evidence="14" key="4">
    <citation type="submission" date="2025-09" db="UniProtKB">
        <authorList>
            <consortium name="Ensembl"/>
        </authorList>
    </citation>
    <scope>IDENTIFICATION</scope>
    <source>
        <strain evidence="14">HNI</strain>
    </source>
</reference>
<evidence type="ECO:0000259" key="13">
    <source>
        <dbReference type="PROSITE" id="PS50835"/>
    </source>
</evidence>
<reference key="1">
    <citation type="journal article" date="2007" name="Nature">
        <title>The medaka draft genome and insights into vertebrate genome evolution.</title>
        <authorList>
            <person name="Kasahara M."/>
            <person name="Naruse K."/>
            <person name="Sasaki S."/>
            <person name="Nakatani Y."/>
            <person name="Qu W."/>
            <person name="Ahsan B."/>
            <person name="Yamada T."/>
            <person name="Nagayasu Y."/>
            <person name="Doi K."/>
            <person name="Kasai Y."/>
            <person name="Jindo T."/>
            <person name="Kobayashi D."/>
            <person name="Shimada A."/>
            <person name="Toyoda A."/>
            <person name="Kuroki Y."/>
            <person name="Fujiyama A."/>
            <person name="Sasaki T."/>
            <person name="Shimizu A."/>
            <person name="Asakawa S."/>
            <person name="Shimizu N."/>
            <person name="Hashimoto S."/>
            <person name="Yang J."/>
            <person name="Lee Y."/>
            <person name="Matsushima K."/>
            <person name="Sugano S."/>
            <person name="Sakaizumi M."/>
            <person name="Narita T."/>
            <person name="Ohishi K."/>
            <person name="Haga S."/>
            <person name="Ohta F."/>
            <person name="Nomoto H."/>
            <person name="Nogata K."/>
            <person name="Morishita T."/>
            <person name="Endo T."/>
            <person name="Shin-I T."/>
            <person name="Takeda H."/>
            <person name="Morishita S."/>
            <person name="Kohara Y."/>
        </authorList>
    </citation>
    <scope>NUCLEOTIDE SEQUENCE [LARGE SCALE GENOMIC DNA]</scope>
    <source>
        <strain>Hd-rR</strain>
    </source>
</reference>
<dbReference type="SMART" id="SM00408">
    <property type="entry name" value="IGc2"/>
    <property type="match status" value="2"/>
</dbReference>
<dbReference type="SMART" id="SM00406">
    <property type="entry name" value="IGv"/>
    <property type="match status" value="1"/>
</dbReference>
<dbReference type="GO" id="GO:0005886">
    <property type="term" value="C:plasma membrane"/>
    <property type="evidence" value="ECO:0007669"/>
    <property type="project" value="UniProtKB-SubCell"/>
</dbReference>
<dbReference type="Ensembl" id="ENSORLT00020019621.1">
    <property type="protein sequence ID" value="ENSORLP00020012457.1"/>
    <property type="gene ID" value="ENSORLG00020013386.1"/>
</dbReference>
<feature type="chain" id="PRO_5017989785" description="Ig-like domain-containing protein" evidence="12">
    <location>
        <begin position="21"/>
        <end position="398"/>
    </location>
</feature>
<evidence type="ECO:0000256" key="6">
    <source>
        <dbReference type="ARBA" id="ARBA00023136"/>
    </source>
</evidence>
<name>A0A3P9KVT5_ORYLA</name>
<evidence type="ECO:0000256" key="3">
    <source>
        <dbReference type="ARBA" id="ARBA00022692"/>
    </source>
</evidence>
<evidence type="ECO:0000256" key="4">
    <source>
        <dbReference type="ARBA" id="ARBA00022729"/>
    </source>
</evidence>
<dbReference type="FunFam" id="2.60.40.10:FF:000142">
    <property type="entry name" value="V-set domain-containing T-cell activation inhibitor 1"/>
    <property type="match status" value="1"/>
</dbReference>
<dbReference type="InterPro" id="IPR036179">
    <property type="entry name" value="Ig-like_dom_sf"/>
</dbReference>
<dbReference type="Pfam" id="PF22705">
    <property type="entry name" value="C2-set_3"/>
    <property type="match status" value="1"/>
</dbReference>
<dbReference type="SUPFAM" id="SSF48726">
    <property type="entry name" value="Immunoglobulin"/>
    <property type="match status" value="3"/>
</dbReference>
<keyword evidence="5 11" id="KW-1133">Transmembrane helix</keyword>
<feature type="signal peptide" evidence="12">
    <location>
        <begin position="1"/>
        <end position="20"/>
    </location>
</feature>
<keyword evidence="3 11" id="KW-0812">Transmembrane</keyword>
<keyword evidence="8" id="KW-0675">Receptor</keyword>
<reference evidence="14" key="3">
    <citation type="submission" date="2025-08" db="UniProtKB">
        <authorList>
            <consortium name="Ensembl"/>
        </authorList>
    </citation>
    <scope>IDENTIFICATION</scope>
    <source>
        <strain evidence="14">HNI</strain>
    </source>
</reference>
<dbReference type="PANTHER" id="PTHR25466">
    <property type="entry name" value="T-LYMPHOCYTE ACTIVATION ANTIGEN"/>
    <property type="match status" value="1"/>
</dbReference>
<evidence type="ECO:0000313" key="15">
    <source>
        <dbReference type="Proteomes" id="UP000265180"/>
    </source>
</evidence>
<dbReference type="InterPro" id="IPR053896">
    <property type="entry name" value="BTN3A2-like_Ig-C"/>
</dbReference>
<dbReference type="InterPro" id="IPR003599">
    <property type="entry name" value="Ig_sub"/>
</dbReference>
<accession>A0A3P9KVT5</accession>
<evidence type="ECO:0000256" key="10">
    <source>
        <dbReference type="ARBA" id="ARBA00023319"/>
    </source>
</evidence>
<evidence type="ECO:0000256" key="1">
    <source>
        <dbReference type="ARBA" id="ARBA00004251"/>
    </source>
</evidence>
<dbReference type="AlphaFoldDB" id="A0A3P9KVT5"/>
<feature type="transmembrane region" description="Helical" evidence="11">
    <location>
        <begin position="314"/>
        <end position="337"/>
    </location>
</feature>
<protein>
    <recommendedName>
        <fullName evidence="13">Ig-like domain-containing protein</fullName>
    </recommendedName>
</protein>
<keyword evidence="4 12" id="KW-0732">Signal</keyword>
<feature type="domain" description="Ig-like" evidence="13">
    <location>
        <begin position="29"/>
        <end position="108"/>
    </location>
</feature>